<evidence type="ECO:0000256" key="3">
    <source>
        <dbReference type="ARBA" id="ARBA00019615"/>
    </source>
</evidence>
<gene>
    <name evidence="9" type="primary">MED19</name>
    <name evidence="11" type="ORF">K504DRAFT_459279</name>
</gene>
<dbReference type="GO" id="GO:0006357">
    <property type="term" value="P:regulation of transcription by RNA polymerase II"/>
    <property type="evidence" value="ECO:0007669"/>
    <property type="project" value="InterPro"/>
</dbReference>
<evidence type="ECO:0000256" key="10">
    <source>
        <dbReference type="SAM" id="MobiDB-lite"/>
    </source>
</evidence>
<organism evidence="11 12">
    <name type="scientific">Pleomassaria siparia CBS 279.74</name>
    <dbReference type="NCBI Taxonomy" id="1314801"/>
    <lineage>
        <taxon>Eukaryota</taxon>
        <taxon>Fungi</taxon>
        <taxon>Dikarya</taxon>
        <taxon>Ascomycota</taxon>
        <taxon>Pezizomycotina</taxon>
        <taxon>Dothideomycetes</taxon>
        <taxon>Pleosporomycetidae</taxon>
        <taxon>Pleosporales</taxon>
        <taxon>Pleomassariaceae</taxon>
        <taxon>Pleomassaria</taxon>
    </lineage>
</organism>
<feature type="region of interest" description="Disordered" evidence="10">
    <location>
        <begin position="157"/>
        <end position="242"/>
    </location>
</feature>
<keyword evidence="5 9" id="KW-0010">Activator</keyword>
<dbReference type="AlphaFoldDB" id="A0A6G1K1W3"/>
<keyword evidence="4 9" id="KW-0805">Transcription regulation</keyword>
<evidence type="ECO:0000256" key="5">
    <source>
        <dbReference type="ARBA" id="ARBA00023159"/>
    </source>
</evidence>
<evidence type="ECO:0000256" key="4">
    <source>
        <dbReference type="ARBA" id="ARBA00023015"/>
    </source>
</evidence>
<evidence type="ECO:0000256" key="1">
    <source>
        <dbReference type="ARBA" id="ARBA00004123"/>
    </source>
</evidence>
<sequence>MTDTDCLVAHEVSRPHGSQNLFELYNLNDLARSVARTNPVTGEKINKLRKSYEGHIKAMQIAGKPKATKMDEAFTNLLPTRISDEDYFLQRVSGKQMDNALNVEQTGLSADFDSLLTRAFSGITSGPLPAAEMSKFKNYIGTDDSSKAKGPVEIVSKQPMPQRATTPLSANSSAAQKQYRPERHGAKRSYDESSFRGYGDGFADDNFADSTGGEDNGQGGMKKRRLAFERSSHSVEVGGARR</sequence>
<evidence type="ECO:0000256" key="7">
    <source>
        <dbReference type="ARBA" id="ARBA00023242"/>
    </source>
</evidence>
<keyword evidence="6 9" id="KW-0804">Transcription</keyword>
<dbReference type="Pfam" id="PF08633">
    <property type="entry name" value="Rox3"/>
    <property type="match status" value="1"/>
</dbReference>
<keyword evidence="12" id="KW-1185">Reference proteome</keyword>
<protein>
    <recommendedName>
        <fullName evidence="3 9">Mediator of RNA polymerase II transcription subunit 19</fullName>
    </recommendedName>
    <alternativeName>
        <fullName evidence="8 9">Mediator complex subunit 19</fullName>
    </alternativeName>
</protein>
<dbReference type="GO" id="GO:0016592">
    <property type="term" value="C:mediator complex"/>
    <property type="evidence" value="ECO:0007669"/>
    <property type="project" value="InterPro"/>
</dbReference>
<evidence type="ECO:0000313" key="12">
    <source>
        <dbReference type="Proteomes" id="UP000799428"/>
    </source>
</evidence>
<dbReference type="GO" id="GO:0003712">
    <property type="term" value="F:transcription coregulator activity"/>
    <property type="evidence" value="ECO:0007669"/>
    <property type="project" value="InterPro"/>
</dbReference>
<evidence type="ECO:0000256" key="6">
    <source>
        <dbReference type="ARBA" id="ARBA00023163"/>
    </source>
</evidence>
<evidence type="ECO:0000313" key="11">
    <source>
        <dbReference type="EMBL" id="KAF2706859.1"/>
    </source>
</evidence>
<dbReference type="Proteomes" id="UP000799428">
    <property type="component" value="Unassembled WGS sequence"/>
</dbReference>
<feature type="compositionally biased region" description="Basic and acidic residues" evidence="10">
    <location>
        <begin position="179"/>
        <end position="194"/>
    </location>
</feature>
<proteinExistence type="inferred from homology"/>
<keyword evidence="7 9" id="KW-0539">Nucleus</keyword>
<comment type="function">
    <text evidence="9">Component of the Mediator complex, a coactivator involved in the regulated transcription of nearly all RNA polymerase II-dependent genes. Mediator functions as a bridge to convey information from gene-specific regulatory proteins to the basal RNA polymerase II transcription machinery. Mediator is recruited to promoters by direct interactions with regulatory proteins and serves as a scaffold for the assembly of a functional preinitiation complex with RNA polymerase II and the general transcription factors.</text>
</comment>
<dbReference type="OrthoDB" id="2160599at2759"/>
<dbReference type="EMBL" id="MU005775">
    <property type="protein sequence ID" value="KAF2706859.1"/>
    <property type="molecule type" value="Genomic_DNA"/>
</dbReference>
<evidence type="ECO:0000256" key="9">
    <source>
        <dbReference type="RuleBase" id="RU364151"/>
    </source>
</evidence>
<comment type="subunit">
    <text evidence="9">Component of the Mediator complex.</text>
</comment>
<name>A0A6G1K1W3_9PLEO</name>
<accession>A0A6G1K1W3</accession>
<comment type="subcellular location">
    <subcellularLocation>
        <location evidence="1 9">Nucleus</location>
    </subcellularLocation>
</comment>
<evidence type="ECO:0000256" key="2">
    <source>
        <dbReference type="ARBA" id="ARBA00009259"/>
    </source>
</evidence>
<dbReference type="InterPro" id="IPR013942">
    <property type="entry name" value="Mediator_Med19_fun"/>
</dbReference>
<comment type="similarity">
    <text evidence="2 9">Belongs to the Mediator complex subunit 19 family.</text>
</comment>
<reference evidence="11" key="1">
    <citation type="journal article" date="2020" name="Stud. Mycol.">
        <title>101 Dothideomycetes genomes: a test case for predicting lifestyles and emergence of pathogens.</title>
        <authorList>
            <person name="Haridas S."/>
            <person name="Albert R."/>
            <person name="Binder M."/>
            <person name="Bloem J."/>
            <person name="Labutti K."/>
            <person name="Salamov A."/>
            <person name="Andreopoulos B."/>
            <person name="Baker S."/>
            <person name="Barry K."/>
            <person name="Bills G."/>
            <person name="Bluhm B."/>
            <person name="Cannon C."/>
            <person name="Castanera R."/>
            <person name="Culley D."/>
            <person name="Daum C."/>
            <person name="Ezra D."/>
            <person name="Gonzalez J."/>
            <person name="Henrissat B."/>
            <person name="Kuo A."/>
            <person name="Liang C."/>
            <person name="Lipzen A."/>
            <person name="Lutzoni F."/>
            <person name="Magnuson J."/>
            <person name="Mondo S."/>
            <person name="Nolan M."/>
            <person name="Ohm R."/>
            <person name="Pangilinan J."/>
            <person name="Park H.-J."/>
            <person name="Ramirez L."/>
            <person name="Alfaro M."/>
            <person name="Sun H."/>
            <person name="Tritt A."/>
            <person name="Yoshinaga Y."/>
            <person name="Zwiers L.-H."/>
            <person name="Turgeon B."/>
            <person name="Goodwin S."/>
            <person name="Spatafora J."/>
            <person name="Crous P."/>
            <person name="Grigoriev I."/>
        </authorList>
    </citation>
    <scope>NUCLEOTIDE SEQUENCE</scope>
    <source>
        <strain evidence="11">CBS 279.74</strain>
    </source>
</reference>
<evidence type="ECO:0000256" key="8">
    <source>
        <dbReference type="ARBA" id="ARBA00032018"/>
    </source>
</evidence>
<feature type="compositionally biased region" description="Polar residues" evidence="10">
    <location>
        <begin position="163"/>
        <end position="176"/>
    </location>
</feature>